<evidence type="ECO:0000259" key="1">
    <source>
        <dbReference type="Pfam" id="PF05198"/>
    </source>
</evidence>
<dbReference type="InterPro" id="IPR001288">
    <property type="entry name" value="Translation_initiation_fac_3"/>
</dbReference>
<dbReference type="PANTHER" id="PTHR10938:SF0">
    <property type="entry name" value="TRANSLATION INITIATION FACTOR IF-3, MITOCHONDRIAL"/>
    <property type="match status" value="1"/>
</dbReference>
<reference evidence="2 3" key="1">
    <citation type="journal article" date="2021" name="BMC Biol.">
        <title>Horizontally acquired antibacterial genes associated with adaptive radiation of ladybird beetles.</title>
        <authorList>
            <person name="Li H.S."/>
            <person name="Tang X.F."/>
            <person name="Huang Y.H."/>
            <person name="Xu Z.Y."/>
            <person name="Chen M.L."/>
            <person name="Du X.Y."/>
            <person name="Qiu B.Y."/>
            <person name="Chen P.T."/>
            <person name="Zhang W."/>
            <person name="Slipinski A."/>
            <person name="Escalona H.E."/>
            <person name="Waterhouse R.M."/>
            <person name="Zwick A."/>
            <person name="Pang H."/>
        </authorList>
    </citation>
    <scope>NUCLEOTIDE SEQUENCE [LARGE SCALE GENOMIC DNA]</scope>
    <source>
        <strain evidence="2">SYSU2018</strain>
    </source>
</reference>
<dbReference type="PANTHER" id="PTHR10938">
    <property type="entry name" value="TRANSLATION INITIATION FACTOR IF-3"/>
    <property type="match status" value="1"/>
</dbReference>
<comment type="caution">
    <text evidence="2">The sequence shown here is derived from an EMBL/GenBank/DDBJ whole genome shotgun (WGS) entry which is preliminary data.</text>
</comment>
<dbReference type="Pfam" id="PF05198">
    <property type="entry name" value="IF3_N"/>
    <property type="match status" value="1"/>
</dbReference>
<dbReference type="InterPro" id="IPR036787">
    <property type="entry name" value="T_IF-3_N_sf"/>
</dbReference>
<dbReference type="Proteomes" id="UP001516400">
    <property type="component" value="Unassembled WGS sequence"/>
</dbReference>
<evidence type="ECO:0000313" key="2">
    <source>
        <dbReference type="EMBL" id="KAL3266563.1"/>
    </source>
</evidence>
<dbReference type="AlphaFoldDB" id="A0ABD2MJN3"/>
<feature type="domain" description="Translation initiation factor 3 N-terminal" evidence="1">
    <location>
        <begin position="53"/>
        <end position="114"/>
    </location>
</feature>
<protein>
    <recommendedName>
        <fullName evidence="1">Translation initiation factor 3 N-terminal domain-containing protein</fullName>
    </recommendedName>
</protein>
<dbReference type="EMBL" id="JABFTP020000001">
    <property type="protein sequence ID" value="KAL3266563.1"/>
    <property type="molecule type" value="Genomic_DNA"/>
</dbReference>
<dbReference type="Gene3D" id="3.10.20.80">
    <property type="entry name" value="Translation initiation factor 3 (IF-3), N-terminal domain"/>
    <property type="match status" value="1"/>
</dbReference>
<dbReference type="InterPro" id="IPR019814">
    <property type="entry name" value="Translation_initiation_fac_3_N"/>
</dbReference>
<organism evidence="2 3">
    <name type="scientific">Cryptolaemus montrouzieri</name>
    <dbReference type="NCBI Taxonomy" id="559131"/>
    <lineage>
        <taxon>Eukaryota</taxon>
        <taxon>Metazoa</taxon>
        <taxon>Ecdysozoa</taxon>
        <taxon>Arthropoda</taxon>
        <taxon>Hexapoda</taxon>
        <taxon>Insecta</taxon>
        <taxon>Pterygota</taxon>
        <taxon>Neoptera</taxon>
        <taxon>Endopterygota</taxon>
        <taxon>Coleoptera</taxon>
        <taxon>Polyphaga</taxon>
        <taxon>Cucujiformia</taxon>
        <taxon>Coccinelloidea</taxon>
        <taxon>Coccinellidae</taxon>
        <taxon>Scymninae</taxon>
        <taxon>Scymnini</taxon>
        <taxon>Cryptolaemus</taxon>
    </lineage>
</organism>
<proteinExistence type="predicted"/>
<accession>A0ABD2MJN3</accession>
<gene>
    <name evidence="2" type="ORF">HHI36_010729</name>
</gene>
<name>A0ABD2MJN3_9CUCU</name>
<sequence>MSLISAVMRNSFKNIASPCLSSYVQVFIPLRKYCIQENKSEAKPPKKKTSPIPKITLISGSSISVTTLDEAQKISKRRDLKLVKIIDLDTKTQRPIYKLMTGSEYHQEDLKQREENKKQKNSNFIKGEKILLLNDTISDHDLEVQGKKF</sequence>
<evidence type="ECO:0000313" key="3">
    <source>
        <dbReference type="Proteomes" id="UP001516400"/>
    </source>
</evidence>
<keyword evidence="3" id="KW-1185">Reference proteome</keyword>